<evidence type="ECO:0000313" key="3">
    <source>
        <dbReference type="EMBL" id="KAL0443325.1"/>
    </source>
</evidence>
<reference evidence="3" key="2">
    <citation type="journal article" date="2024" name="Plant">
        <title>Genomic evolution and insights into agronomic trait innovations of Sesamum species.</title>
        <authorList>
            <person name="Miao H."/>
            <person name="Wang L."/>
            <person name="Qu L."/>
            <person name="Liu H."/>
            <person name="Sun Y."/>
            <person name="Le M."/>
            <person name="Wang Q."/>
            <person name="Wei S."/>
            <person name="Zheng Y."/>
            <person name="Lin W."/>
            <person name="Duan Y."/>
            <person name="Cao H."/>
            <person name="Xiong S."/>
            <person name="Wang X."/>
            <person name="Wei L."/>
            <person name="Li C."/>
            <person name="Ma Q."/>
            <person name="Ju M."/>
            <person name="Zhao R."/>
            <person name="Li G."/>
            <person name="Mu C."/>
            <person name="Tian Q."/>
            <person name="Mei H."/>
            <person name="Zhang T."/>
            <person name="Gao T."/>
            <person name="Zhang H."/>
        </authorList>
    </citation>
    <scope>NUCLEOTIDE SEQUENCE</scope>
    <source>
        <strain evidence="3">KEN1</strain>
    </source>
</reference>
<dbReference type="PANTHER" id="PTHR47527:SF3">
    <property type="entry name" value="RING_FYVE_PHD ZINC FINGER SUPERFAMILY PROTEIN"/>
    <property type="match status" value="1"/>
</dbReference>
<proteinExistence type="predicted"/>
<reference evidence="3" key="1">
    <citation type="submission" date="2020-06" db="EMBL/GenBank/DDBJ databases">
        <authorList>
            <person name="Li T."/>
            <person name="Hu X."/>
            <person name="Zhang T."/>
            <person name="Song X."/>
            <person name="Zhang H."/>
            <person name="Dai N."/>
            <person name="Sheng W."/>
            <person name="Hou X."/>
            <person name="Wei L."/>
        </authorList>
    </citation>
    <scope>NUCLEOTIDE SEQUENCE</scope>
    <source>
        <strain evidence="3">KEN1</strain>
        <tissue evidence="3">Leaf</tissue>
    </source>
</reference>
<dbReference type="InterPro" id="IPR056699">
    <property type="entry name" value="DUF7797"/>
</dbReference>
<protein>
    <recommendedName>
        <fullName evidence="2">DUF7797 domain-containing protein</fullName>
    </recommendedName>
</protein>
<feature type="compositionally biased region" description="Basic and acidic residues" evidence="1">
    <location>
        <begin position="8"/>
        <end position="34"/>
    </location>
</feature>
<organism evidence="3">
    <name type="scientific">Sesamum latifolium</name>
    <dbReference type="NCBI Taxonomy" id="2727402"/>
    <lineage>
        <taxon>Eukaryota</taxon>
        <taxon>Viridiplantae</taxon>
        <taxon>Streptophyta</taxon>
        <taxon>Embryophyta</taxon>
        <taxon>Tracheophyta</taxon>
        <taxon>Spermatophyta</taxon>
        <taxon>Magnoliopsida</taxon>
        <taxon>eudicotyledons</taxon>
        <taxon>Gunneridae</taxon>
        <taxon>Pentapetalae</taxon>
        <taxon>asterids</taxon>
        <taxon>lamiids</taxon>
        <taxon>Lamiales</taxon>
        <taxon>Pedaliaceae</taxon>
        <taxon>Sesamum</taxon>
    </lineage>
</organism>
<gene>
    <name evidence="3" type="ORF">Slati_2055200</name>
</gene>
<dbReference type="EMBL" id="JACGWN010000007">
    <property type="protein sequence ID" value="KAL0443325.1"/>
    <property type="molecule type" value="Genomic_DNA"/>
</dbReference>
<dbReference type="AlphaFoldDB" id="A0AAW2WT96"/>
<accession>A0AAW2WT96</accession>
<name>A0AAW2WT96_9LAMI</name>
<dbReference type="Pfam" id="PF25073">
    <property type="entry name" value="DUF7797"/>
    <property type="match status" value="1"/>
</dbReference>
<sequence>MESAVESFEARSEVVGEKRPAEEDDGDAVREAAPHKRVRGGKRSLVGDVKKVAEMVLVLAAMGKMRGGKGPTDAEKELMAEARNRLAKVCEGFAPKDVFPRDAFGGVIEDLGLNKLKEQRLGFRPPKMSIAEKLLVSKRKSRDALWNVDVEFYLSCWLEGICNS</sequence>
<dbReference type="PANTHER" id="PTHR47527">
    <property type="entry name" value="RING/FYVE/PHD ZINC FINGER SUPERFAMILY PROTEIN"/>
    <property type="match status" value="1"/>
</dbReference>
<evidence type="ECO:0000259" key="2">
    <source>
        <dbReference type="Pfam" id="PF25073"/>
    </source>
</evidence>
<feature type="region of interest" description="Disordered" evidence="1">
    <location>
        <begin position="1"/>
        <end position="41"/>
    </location>
</feature>
<comment type="caution">
    <text evidence="3">The sequence shown here is derived from an EMBL/GenBank/DDBJ whole genome shotgun (WGS) entry which is preliminary data.</text>
</comment>
<evidence type="ECO:0000256" key="1">
    <source>
        <dbReference type="SAM" id="MobiDB-lite"/>
    </source>
</evidence>
<feature type="domain" description="DUF7797" evidence="2">
    <location>
        <begin position="37"/>
        <end position="92"/>
    </location>
</feature>